<proteinExistence type="predicted"/>
<dbReference type="Gene3D" id="3.30.70.100">
    <property type="match status" value="1"/>
</dbReference>
<protein>
    <submittedName>
        <fullName evidence="2">Antibiotic biosynthesis monooxygenase</fullName>
    </submittedName>
</protein>
<dbReference type="Proteomes" id="UP000515838">
    <property type="component" value="Chromosome"/>
</dbReference>
<feature type="domain" description="ABM" evidence="1">
    <location>
        <begin position="14"/>
        <end position="102"/>
    </location>
</feature>
<sequence>MYPDTPPTSVSYRYGLATFIKVQEGARDAFIDVLGEVATVACQTPGCLDYIISLVPGEPHGVFVTEFWRSIDDQRGALHRPEIVALIERCSPLIDRVEQRALEPVA</sequence>
<reference evidence="2 3" key="1">
    <citation type="submission" date="2020-08" db="EMBL/GenBank/DDBJ databases">
        <title>Streptomycin Non-resistant strain, P. mexicana.</title>
        <authorList>
            <person name="Ganesh-Kumar S."/>
            <person name="Zhe T."/>
            <person name="Yu Z."/>
            <person name="Min Y."/>
        </authorList>
    </citation>
    <scope>NUCLEOTIDE SEQUENCE [LARGE SCALE GENOMIC DNA]</scope>
    <source>
        <strain evidence="2 3">GTZY2</strain>
    </source>
</reference>
<gene>
    <name evidence="2" type="ORF">IAE60_17255</name>
</gene>
<organism evidence="2 3">
    <name type="scientific">Pseudoxanthomonas mexicana</name>
    <dbReference type="NCBI Taxonomy" id="128785"/>
    <lineage>
        <taxon>Bacteria</taxon>
        <taxon>Pseudomonadati</taxon>
        <taxon>Pseudomonadota</taxon>
        <taxon>Gammaproteobacteria</taxon>
        <taxon>Lysobacterales</taxon>
        <taxon>Lysobacteraceae</taxon>
        <taxon>Pseudoxanthomonas</taxon>
    </lineage>
</organism>
<dbReference type="GeneID" id="81472739"/>
<dbReference type="SUPFAM" id="SSF54909">
    <property type="entry name" value="Dimeric alpha+beta barrel"/>
    <property type="match status" value="1"/>
</dbReference>
<dbReference type="EMBL" id="CP060731">
    <property type="protein sequence ID" value="QNN77627.1"/>
    <property type="molecule type" value="Genomic_DNA"/>
</dbReference>
<evidence type="ECO:0000313" key="3">
    <source>
        <dbReference type="Proteomes" id="UP000515838"/>
    </source>
</evidence>
<dbReference type="Pfam" id="PF03992">
    <property type="entry name" value="ABM"/>
    <property type="match status" value="1"/>
</dbReference>
<dbReference type="GO" id="GO:0004497">
    <property type="term" value="F:monooxygenase activity"/>
    <property type="evidence" value="ECO:0007669"/>
    <property type="project" value="UniProtKB-KW"/>
</dbReference>
<dbReference type="AlphaFoldDB" id="A0A7G9TC02"/>
<evidence type="ECO:0000259" key="1">
    <source>
        <dbReference type="PROSITE" id="PS51725"/>
    </source>
</evidence>
<dbReference type="PROSITE" id="PS51725">
    <property type="entry name" value="ABM"/>
    <property type="match status" value="1"/>
</dbReference>
<evidence type="ECO:0000313" key="2">
    <source>
        <dbReference type="EMBL" id="QNN77627.1"/>
    </source>
</evidence>
<accession>A0A7G9TC02</accession>
<dbReference type="InterPro" id="IPR011008">
    <property type="entry name" value="Dimeric_a/b-barrel"/>
</dbReference>
<name>A0A7G9TC02_PSEMX</name>
<keyword evidence="2" id="KW-0560">Oxidoreductase</keyword>
<keyword evidence="2" id="KW-0503">Monooxygenase</keyword>
<dbReference type="RefSeq" id="WP_187573176.1">
    <property type="nucleotide sequence ID" value="NZ_CP060731.1"/>
</dbReference>
<dbReference type="InterPro" id="IPR007138">
    <property type="entry name" value="ABM_dom"/>
</dbReference>